<name>G3UG94_LOXAF</name>
<dbReference type="Pfam" id="PF07654">
    <property type="entry name" value="C1-set"/>
    <property type="match status" value="1"/>
</dbReference>
<dbReference type="InterPro" id="IPR000353">
    <property type="entry name" value="MHC_II_b_N"/>
</dbReference>
<evidence type="ECO:0000313" key="11">
    <source>
        <dbReference type="Proteomes" id="UP000007646"/>
    </source>
</evidence>
<dbReference type="InterPro" id="IPR013783">
    <property type="entry name" value="Ig-like_fold"/>
</dbReference>
<keyword evidence="7" id="KW-0325">Glycoprotein</keyword>
<keyword evidence="8" id="KW-0491">MHC II</keyword>
<evidence type="ECO:0000256" key="6">
    <source>
        <dbReference type="ARBA" id="ARBA00023136"/>
    </source>
</evidence>
<keyword evidence="3" id="KW-0391">Immunity</keyword>
<dbReference type="Ensembl" id="ENSLAFT00000034237.1">
    <property type="protein sequence ID" value="ENSLAFP00000026852.1"/>
    <property type="gene ID" value="ENSLAFG00000029575.1"/>
</dbReference>
<dbReference type="InterPro" id="IPR036179">
    <property type="entry name" value="Ig-like_dom_sf"/>
</dbReference>
<dbReference type="Proteomes" id="UP000007646">
    <property type="component" value="Unassembled WGS sequence"/>
</dbReference>
<dbReference type="PANTHER" id="PTHR19944:SF46">
    <property type="entry name" value="HLA CLASS II HISTOCOMPATIBILITY ANTIGEN, DP BETA 1 CHAIN"/>
    <property type="match status" value="1"/>
</dbReference>
<dbReference type="SUPFAM" id="SSF54452">
    <property type="entry name" value="MHC antigen-recognition domain"/>
    <property type="match status" value="1"/>
</dbReference>
<dbReference type="Gene3D" id="3.10.320.10">
    <property type="entry name" value="Class II Histocompatibility Antigen, M Beta Chain, Chain B, domain 1"/>
    <property type="match status" value="1"/>
</dbReference>
<dbReference type="InterPro" id="IPR011162">
    <property type="entry name" value="MHC_I/II-like_Ag-recog"/>
</dbReference>
<reference evidence="10 11" key="1">
    <citation type="submission" date="2009-06" db="EMBL/GenBank/DDBJ databases">
        <title>The Genome Sequence of Loxodonta africana (African elephant).</title>
        <authorList>
            <person name="Di Palma F."/>
            <person name="Heiman D."/>
            <person name="Young S."/>
            <person name="Johnson J."/>
            <person name="Lander E.S."/>
            <person name="Lindblad-Toh K."/>
        </authorList>
    </citation>
    <scope>NUCLEOTIDE SEQUENCE [LARGE SCALE GENOMIC DNA]</scope>
    <source>
        <strain evidence="10 11">Isolate ISIS603380</strain>
    </source>
</reference>
<dbReference type="SMART" id="SM00921">
    <property type="entry name" value="MHC_II_beta"/>
    <property type="match status" value="1"/>
</dbReference>
<keyword evidence="4" id="KW-1133">Transmembrane helix</keyword>
<keyword evidence="2" id="KW-0812">Transmembrane</keyword>
<dbReference type="GeneTree" id="ENSGT00940000162390"/>
<organism evidence="10 11">
    <name type="scientific">Loxodonta africana</name>
    <name type="common">African elephant</name>
    <dbReference type="NCBI Taxonomy" id="9785"/>
    <lineage>
        <taxon>Eukaryota</taxon>
        <taxon>Metazoa</taxon>
        <taxon>Chordata</taxon>
        <taxon>Craniata</taxon>
        <taxon>Vertebrata</taxon>
        <taxon>Euteleostomi</taxon>
        <taxon>Mammalia</taxon>
        <taxon>Eutheria</taxon>
        <taxon>Afrotheria</taxon>
        <taxon>Proboscidea</taxon>
        <taxon>Elephantidae</taxon>
        <taxon>Loxodonta</taxon>
    </lineage>
</organism>
<evidence type="ECO:0000256" key="5">
    <source>
        <dbReference type="ARBA" id="ARBA00023130"/>
    </source>
</evidence>
<evidence type="ECO:0000256" key="4">
    <source>
        <dbReference type="ARBA" id="ARBA00022989"/>
    </source>
</evidence>
<dbReference type="STRING" id="9785.ENSLAFP00000026852"/>
<dbReference type="GO" id="GO:0042613">
    <property type="term" value="C:MHC class II protein complex"/>
    <property type="evidence" value="ECO:0007669"/>
    <property type="project" value="UniProtKB-KW"/>
</dbReference>
<reference evidence="10" key="2">
    <citation type="submission" date="2025-08" db="UniProtKB">
        <authorList>
            <consortium name="Ensembl"/>
        </authorList>
    </citation>
    <scope>IDENTIFICATION</scope>
    <source>
        <strain evidence="10">Isolate ISIS603380</strain>
    </source>
</reference>
<keyword evidence="11" id="KW-1185">Reference proteome</keyword>
<dbReference type="AlphaFoldDB" id="G3UG94"/>
<dbReference type="CDD" id="cd21003">
    <property type="entry name" value="IgC1_MHC_II_beta_HLA-DP"/>
    <property type="match status" value="1"/>
</dbReference>
<dbReference type="PROSITE" id="PS00290">
    <property type="entry name" value="IG_MHC"/>
    <property type="match status" value="1"/>
</dbReference>
<evidence type="ECO:0000256" key="2">
    <source>
        <dbReference type="ARBA" id="ARBA00022692"/>
    </source>
</evidence>
<dbReference type="HOGENOM" id="CLU_047501_13_1_1"/>
<dbReference type="SUPFAM" id="SSF48726">
    <property type="entry name" value="Immunoglobulin"/>
    <property type="match status" value="1"/>
</dbReference>
<evidence type="ECO:0000313" key="10">
    <source>
        <dbReference type="Ensembl" id="ENSLAFP00000026852.1"/>
    </source>
</evidence>
<dbReference type="eggNOG" id="ENOG502RYBQ">
    <property type="taxonomic scope" value="Eukaryota"/>
</dbReference>
<evidence type="ECO:0000256" key="1">
    <source>
        <dbReference type="ARBA" id="ARBA00004479"/>
    </source>
</evidence>
<evidence type="ECO:0000256" key="7">
    <source>
        <dbReference type="ARBA" id="ARBA00023180"/>
    </source>
</evidence>
<evidence type="ECO:0000259" key="9">
    <source>
        <dbReference type="PROSITE" id="PS50835"/>
    </source>
</evidence>
<evidence type="ECO:0000256" key="3">
    <source>
        <dbReference type="ARBA" id="ARBA00022859"/>
    </source>
</evidence>
<reference evidence="10" key="3">
    <citation type="submission" date="2025-09" db="UniProtKB">
        <authorList>
            <consortium name="Ensembl"/>
        </authorList>
    </citation>
    <scope>IDENTIFICATION</scope>
    <source>
        <strain evidence="10">Isolate ISIS603380</strain>
    </source>
</reference>
<comment type="subcellular location">
    <subcellularLocation>
        <location evidence="1">Membrane</location>
        <topology evidence="1">Single-pass type I membrane protein</topology>
    </subcellularLocation>
</comment>
<dbReference type="SMART" id="SM00407">
    <property type="entry name" value="IGc1"/>
    <property type="match status" value="1"/>
</dbReference>
<dbReference type="GO" id="GO:0002250">
    <property type="term" value="P:adaptive immune response"/>
    <property type="evidence" value="ECO:0007669"/>
    <property type="project" value="UniProtKB-KW"/>
</dbReference>
<accession>G3UG94</accession>
<dbReference type="OMA" id="RTHPENY"/>
<protein>
    <submittedName>
        <fullName evidence="10">Major histocompatibility complex, class II, DP beta 1</fullName>
    </submittedName>
</protein>
<feature type="domain" description="Ig-like" evidence="9">
    <location>
        <begin position="90"/>
        <end position="178"/>
    </location>
</feature>
<dbReference type="PROSITE" id="PS50835">
    <property type="entry name" value="IG_LIKE"/>
    <property type="match status" value="1"/>
</dbReference>
<dbReference type="Gene3D" id="2.60.40.10">
    <property type="entry name" value="Immunoglobulins"/>
    <property type="match status" value="1"/>
</dbReference>
<dbReference type="InterPro" id="IPR003006">
    <property type="entry name" value="Ig/MHC_CS"/>
</dbReference>
<dbReference type="InterPro" id="IPR014745">
    <property type="entry name" value="MHC_II_a/b_N"/>
</dbReference>
<dbReference type="GO" id="GO:0002504">
    <property type="term" value="P:antigen processing and presentation of peptide or polysaccharide antigen via MHC class II"/>
    <property type="evidence" value="ECO:0007669"/>
    <property type="project" value="UniProtKB-KW"/>
</dbReference>
<dbReference type="InterPro" id="IPR007110">
    <property type="entry name" value="Ig-like_dom"/>
</dbReference>
<evidence type="ECO:0000256" key="8">
    <source>
        <dbReference type="ARBA" id="ARBA00023182"/>
    </source>
</evidence>
<dbReference type="PANTHER" id="PTHR19944">
    <property type="entry name" value="MHC CLASS II-RELATED"/>
    <property type="match status" value="1"/>
</dbReference>
<dbReference type="InterPro" id="IPR003597">
    <property type="entry name" value="Ig_C1-set"/>
</dbReference>
<keyword evidence="5" id="KW-1064">Adaptive immunity</keyword>
<keyword evidence="6" id="KW-0472">Membrane</keyword>
<dbReference type="FunFam" id="2.60.40.10:FF:000116">
    <property type="entry name" value="HLA class II histocompatibility antigen, DRB1-1 beta chain"/>
    <property type="match status" value="1"/>
</dbReference>
<dbReference type="Pfam" id="PF00969">
    <property type="entry name" value="MHC_II_beta"/>
    <property type="match status" value="1"/>
</dbReference>
<dbReference type="InterPro" id="IPR050160">
    <property type="entry name" value="MHC/Immunoglobulin"/>
</dbReference>
<proteinExistence type="predicted"/>
<dbReference type="InParanoid" id="G3UG94"/>
<sequence>CTRGGATAMSFNSTQRFLERYIYNEEEYIQLDSNVGVFKAMTELDQTTAKNWNIQKEFLELRRQAVDVVCKHKDELDKGFTLKSRVQVLPKVNVFPSNTGSLQHHNLLVCHVTDFYPGSIEIRWFRNGQEETAGIVTADLIRNGDWTFRILVMLEMTPQKGDVYTCHVEHPSLDSPVTVEWEEAQSDSAQSKMLTGVGGFALGLIF</sequence>